<proteinExistence type="predicted"/>
<dbReference type="AlphaFoldDB" id="A0A2G9EGC8"/>
<evidence type="ECO:0008006" key="3">
    <source>
        <dbReference type="Google" id="ProtNLM"/>
    </source>
</evidence>
<gene>
    <name evidence="1" type="ORF">CTM71_01140</name>
</gene>
<dbReference type="Proteomes" id="UP000229011">
    <property type="component" value="Unassembled WGS sequence"/>
</dbReference>
<evidence type="ECO:0000313" key="1">
    <source>
        <dbReference type="EMBL" id="PIM79149.1"/>
    </source>
</evidence>
<name>A0A2G9EGC8_9FUSO</name>
<dbReference type="Pfam" id="PF10076">
    <property type="entry name" value="Phage_Mu_Gp48"/>
    <property type="match status" value="1"/>
</dbReference>
<comment type="caution">
    <text evidence="1">The sequence shown here is derived from an EMBL/GenBank/DDBJ whole genome shotgun (WGS) entry which is preliminary data.</text>
</comment>
<dbReference type="InterPro" id="IPR018755">
    <property type="entry name" value="Phage_Mu_Gp48"/>
</dbReference>
<dbReference type="EMBL" id="PEQY01000001">
    <property type="protein sequence ID" value="PIM79149.1"/>
    <property type="molecule type" value="Genomic_DNA"/>
</dbReference>
<organism evidence="1 2">
    <name type="scientific">Fusobacterium pseudoperiodonticum</name>
    <dbReference type="NCBI Taxonomy" id="2663009"/>
    <lineage>
        <taxon>Bacteria</taxon>
        <taxon>Fusobacteriati</taxon>
        <taxon>Fusobacteriota</taxon>
        <taxon>Fusobacteriia</taxon>
        <taxon>Fusobacteriales</taxon>
        <taxon>Fusobacteriaceae</taxon>
        <taxon>Fusobacterium</taxon>
    </lineage>
</organism>
<accession>A0A2G9EGC8</accession>
<sequence length="211" mass="25429">MEIMSNFKDVNLYDNLPDFMQQYKEIQAIFNIENVDLTKLWNEIRRSFNNGFIFSTDVLGISKFEKMMNIYPKATDNLKDRQLRVYIKWNATLPYTWRWLEEFLITYYQNVETRAIPILFNDKYELDIRLEKQKEFNDFDYSIYKELRPMIPSNLGLRVVNVIPTKSEKINVMSMVIYKAKKVLKENNRLTNLVGEKVFNNTLVYRLKKEV</sequence>
<reference evidence="1 2" key="1">
    <citation type="submission" date="2017-11" db="EMBL/GenBank/DDBJ databases">
        <title>Genome sequencing of Fusobacterium periodonticum KCOM 1259.</title>
        <authorList>
            <person name="Kook J.-K."/>
            <person name="Park S.-N."/>
            <person name="Lim Y.K."/>
        </authorList>
    </citation>
    <scope>NUCLEOTIDE SEQUENCE [LARGE SCALE GENOMIC DNA]</scope>
    <source>
        <strain evidence="1 2">KCOM 1259</strain>
    </source>
</reference>
<protein>
    <recommendedName>
        <fullName evidence="3">DUF2313 domain-containing protein</fullName>
    </recommendedName>
</protein>
<evidence type="ECO:0000313" key="2">
    <source>
        <dbReference type="Proteomes" id="UP000229011"/>
    </source>
</evidence>